<feature type="binding site" description="axial binding residue" evidence="15">
    <location>
        <position position="87"/>
    </location>
    <ligand>
        <name>heme b</name>
        <dbReference type="ChEBI" id="CHEBI:60344"/>
        <label>b562</label>
    </ligand>
    <ligandPart>
        <name>Fe</name>
        <dbReference type="ChEBI" id="CHEBI:18248"/>
    </ligandPart>
</feature>
<reference evidence="20" key="1">
    <citation type="journal article" date="2020" name="mSystems">
        <title>Genome- and Community-Level Interaction Insights into Carbon Utilization and Element Cycling Functions of Hydrothermarchaeota in Hydrothermal Sediment.</title>
        <authorList>
            <person name="Zhou Z."/>
            <person name="Liu Y."/>
            <person name="Xu W."/>
            <person name="Pan J."/>
            <person name="Luo Z.H."/>
            <person name="Li M."/>
        </authorList>
    </citation>
    <scope>NUCLEOTIDE SEQUENCE [LARGE SCALE GENOMIC DNA]</scope>
    <source>
        <strain evidence="20">SpSt-200</strain>
    </source>
</reference>
<evidence type="ECO:0000259" key="18">
    <source>
        <dbReference type="PROSITE" id="PS51002"/>
    </source>
</evidence>
<evidence type="ECO:0000256" key="10">
    <source>
        <dbReference type="ARBA" id="ARBA00022982"/>
    </source>
</evidence>
<dbReference type="CDD" id="cd00284">
    <property type="entry name" value="Cytochrome_b_N"/>
    <property type="match status" value="1"/>
</dbReference>
<dbReference type="Pfam" id="PF00032">
    <property type="entry name" value="Cytochrom_B_C"/>
    <property type="match status" value="1"/>
</dbReference>
<feature type="transmembrane region" description="Helical" evidence="17">
    <location>
        <begin position="343"/>
        <end position="362"/>
    </location>
</feature>
<dbReference type="GO" id="GO:0046872">
    <property type="term" value="F:metal ion binding"/>
    <property type="evidence" value="ECO:0007669"/>
    <property type="project" value="UniProtKB-KW"/>
</dbReference>
<feature type="transmembrane region" description="Helical" evidence="17">
    <location>
        <begin position="117"/>
        <end position="139"/>
    </location>
</feature>
<dbReference type="InterPro" id="IPR030689">
    <property type="entry name" value="Cytochrome_b"/>
</dbReference>
<evidence type="ECO:0000256" key="17">
    <source>
        <dbReference type="SAM" id="Phobius"/>
    </source>
</evidence>
<feature type="binding site" description="axial binding residue" evidence="15">
    <location>
        <position position="188"/>
    </location>
    <ligand>
        <name>heme b</name>
        <dbReference type="ChEBI" id="CHEBI:60344"/>
        <label>b562</label>
    </ligand>
    <ligandPart>
        <name>Fe</name>
        <dbReference type="ChEBI" id="CHEBI:18248"/>
    </ligandPart>
</feature>
<evidence type="ECO:0000259" key="19">
    <source>
        <dbReference type="PROSITE" id="PS51003"/>
    </source>
</evidence>
<dbReference type="Pfam" id="PF00033">
    <property type="entry name" value="Cytochrome_B"/>
    <property type="match status" value="1"/>
</dbReference>
<dbReference type="InterPro" id="IPR027387">
    <property type="entry name" value="Cytb/b6-like_sf"/>
</dbReference>
<dbReference type="SUPFAM" id="SSF81342">
    <property type="entry name" value="Transmembrane di-heme cytochromes"/>
    <property type="match status" value="1"/>
</dbReference>
<keyword evidence="11 17" id="KW-1133">Transmembrane helix</keyword>
<organism evidence="20">
    <name type="scientific">Pseudomonas graminis</name>
    <dbReference type="NCBI Taxonomy" id="158627"/>
    <lineage>
        <taxon>Bacteria</taxon>
        <taxon>Pseudomonadati</taxon>
        <taxon>Pseudomonadota</taxon>
        <taxon>Gammaproteobacteria</taxon>
        <taxon>Pseudomonadales</taxon>
        <taxon>Pseudomonadaceae</taxon>
        <taxon>Pseudomonas</taxon>
    </lineage>
</organism>
<dbReference type="PROSITE" id="PS51003">
    <property type="entry name" value="CYTB_CTER"/>
    <property type="match status" value="1"/>
</dbReference>
<dbReference type="PIRSF" id="PIRSF038885">
    <property type="entry name" value="COB"/>
    <property type="match status" value="1"/>
</dbReference>
<comment type="function">
    <text evidence="1 16">Component of the ubiquinol-cytochrome c reductase complex (complex III or cytochrome b-c1 complex), which is a respiratory chain that generates an electrochemical potential coupled to ATP synthesis.</text>
</comment>
<evidence type="ECO:0000256" key="8">
    <source>
        <dbReference type="ARBA" id="ARBA00022692"/>
    </source>
</evidence>
<dbReference type="SUPFAM" id="SSF81648">
    <property type="entry name" value="a domain/subunit of cytochrome bc1 complex (Ubiquinol-cytochrome c reductase)"/>
    <property type="match status" value="1"/>
</dbReference>
<evidence type="ECO:0000256" key="7">
    <source>
        <dbReference type="ARBA" id="ARBA00022660"/>
    </source>
</evidence>
<dbReference type="EMBL" id="DSIN01000017">
    <property type="protein sequence ID" value="HEF25516.1"/>
    <property type="molecule type" value="Genomic_DNA"/>
</dbReference>
<evidence type="ECO:0000256" key="6">
    <source>
        <dbReference type="ARBA" id="ARBA00022617"/>
    </source>
</evidence>
<evidence type="ECO:0000256" key="16">
    <source>
        <dbReference type="RuleBase" id="RU003385"/>
    </source>
</evidence>
<feature type="domain" description="Cytochrome b/b6 C-terminal region profile" evidence="19">
    <location>
        <begin position="226"/>
        <end position="399"/>
    </location>
</feature>
<name>A0A7C2B9Z4_9PSED</name>
<dbReference type="PANTHER" id="PTHR19271:SF16">
    <property type="entry name" value="CYTOCHROME B"/>
    <property type="match status" value="1"/>
</dbReference>
<keyword evidence="10 16" id="KW-0249">Electron transport</keyword>
<feature type="domain" description="Cytochrome b/b6 N-terminal region profile" evidence="18">
    <location>
        <begin position="4"/>
        <end position="216"/>
    </location>
</feature>
<proteinExistence type="inferred from homology"/>
<dbReference type="GO" id="GO:0045275">
    <property type="term" value="C:respiratory chain complex III"/>
    <property type="evidence" value="ECO:0007669"/>
    <property type="project" value="InterPro"/>
</dbReference>
<evidence type="ECO:0000256" key="12">
    <source>
        <dbReference type="ARBA" id="ARBA00023004"/>
    </source>
</evidence>
<dbReference type="PANTHER" id="PTHR19271">
    <property type="entry name" value="CYTOCHROME B"/>
    <property type="match status" value="1"/>
</dbReference>
<evidence type="ECO:0000256" key="1">
    <source>
        <dbReference type="ARBA" id="ARBA00002444"/>
    </source>
</evidence>
<dbReference type="Gene3D" id="1.20.810.10">
    <property type="entry name" value="Cytochrome Bc1 Complex, Chain C"/>
    <property type="match status" value="1"/>
</dbReference>
<keyword evidence="12 15" id="KW-0408">Iron</keyword>
<feature type="transmembrane region" description="Helical" evidence="17">
    <location>
        <begin position="77"/>
        <end position="97"/>
    </location>
</feature>
<dbReference type="InterPro" id="IPR016174">
    <property type="entry name" value="Di-haem_cyt_TM"/>
</dbReference>
<feature type="transmembrane region" description="Helical" evidence="17">
    <location>
        <begin position="184"/>
        <end position="206"/>
    </location>
</feature>
<sequence length="403" mass="45628">MSKLMDWINARFPATSMWENHLSKYYAPKNLNFFYIFGALALLVLVNQILTGIWLTMSYTPTAEGAFASVEYIMRDVAYGSILRLLHSTGASAFFIVIYLHMFRGLLYGSYQKPRELVWIFGMLIYLALMAEAFTGYLLPWGQMSYWGAQVIVSLFGAIPIIGNDLAEWIRGDYLVSGITLNRFFALHVVALPIMIIGLVVLHILALHEVGSNNPDGVDIKKYKDENGNPLDGIPFHPYYTVKDLLGVVVFLFIFCSVVFFFPEMGGYFLEKSNFEQANALKTPEHIAPVWYFTPFYAILRAIPDKLLGVMAMGAAIAVLFVLPWLDRSPVKSMRYKGRLSRLWLLLFCLSFVTLGVLGVLPPSPGRALLSQVCTVLYFAYFILMPFYTRMERTKPVPDRVTG</sequence>
<dbReference type="GO" id="GO:0022904">
    <property type="term" value="P:respiratory electron transport chain"/>
    <property type="evidence" value="ECO:0007669"/>
    <property type="project" value="InterPro"/>
</dbReference>
<evidence type="ECO:0000256" key="2">
    <source>
        <dbReference type="ARBA" id="ARBA00004141"/>
    </source>
</evidence>
<feature type="binding site" description="axial binding residue" evidence="15">
    <location>
        <position position="101"/>
    </location>
    <ligand>
        <name>heme b</name>
        <dbReference type="ChEBI" id="CHEBI:60344"/>
        <label>b566</label>
    </ligand>
    <ligandPart>
        <name>Fe</name>
        <dbReference type="ChEBI" id="CHEBI:18248"/>
    </ligandPart>
</feature>
<dbReference type="InterPro" id="IPR005797">
    <property type="entry name" value="Cyt_b/b6_N"/>
</dbReference>
<feature type="transmembrane region" description="Helical" evidence="17">
    <location>
        <begin position="245"/>
        <end position="262"/>
    </location>
</feature>
<feature type="transmembrane region" description="Helical" evidence="17">
    <location>
        <begin position="33"/>
        <end position="57"/>
    </location>
</feature>
<dbReference type="InterPro" id="IPR005798">
    <property type="entry name" value="Cyt_b/b6_C"/>
</dbReference>
<feature type="transmembrane region" description="Helical" evidence="17">
    <location>
        <begin position="306"/>
        <end position="323"/>
    </location>
</feature>
<dbReference type="GO" id="GO:0016491">
    <property type="term" value="F:oxidoreductase activity"/>
    <property type="evidence" value="ECO:0007669"/>
    <property type="project" value="InterPro"/>
</dbReference>
<feature type="transmembrane region" description="Helical" evidence="17">
    <location>
        <begin position="368"/>
        <end position="388"/>
    </location>
</feature>
<comment type="subcellular location">
    <subcellularLocation>
        <location evidence="2">Membrane</location>
        <topology evidence="2">Multi-pass membrane protein</topology>
    </subcellularLocation>
</comment>
<dbReference type="PROSITE" id="PS51002">
    <property type="entry name" value="CYTB_NTER"/>
    <property type="match status" value="1"/>
</dbReference>
<evidence type="ECO:0000256" key="4">
    <source>
        <dbReference type="ARBA" id="ARBA00013531"/>
    </source>
</evidence>
<accession>A0A7C2B9Z4</accession>
<feature type="binding site" description="axial binding residue" evidence="15">
    <location>
        <position position="203"/>
    </location>
    <ligand>
        <name>heme b</name>
        <dbReference type="ChEBI" id="CHEBI:60344"/>
        <label>b566</label>
    </ligand>
    <ligandPart>
        <name>Fe</name>
        <dbReference type="ChEBI" id="CHEBI:18248"/>
    </ligandPart>
</feature>
<dbReference type="AlphaFoldDB" id="A0A7C2B9Z4"/>
<keyword evidence="9 15" id="KW-0479">Metal-binding</keyword>
<keyword evidence="7 16" id="KW-0679">Respiratory chain</keyword>
<dbReference type="InterPro" id="IPR048259">
    <property type="entry name" value="Cytochrome_b_N_euk/bac"/>
</dbReference>
<comment type="cofactor">
    <cofactor evidence="16">
        <name>heme b</name>
        <dbReference type="ChEBI" id="CHEBI:60344"/>
    </cofactor>
    <text evidence="16">Binds 2 heme groups non-covalently.</text>
</comment>
<evidence type="ECO:0000256" key="14">
    <source>
        <dbReference type="PIRSR" id="PIRSR038885-1"/>
    </source>
</evidence>
<keyword evidence="5 16" id="KW-0813">Transport</keyword>
<evidence type="ECO:0000313" key="20">
    <source>
        <dbReference type="EMBL" id="HEF25516.1"/>
    </source>
</evidence>
<comment type="subunit">
    <text evidence="3 16">The main subunits of complex b-c1 are: cytochrome b, cytochrome c1 and the Rieske protein.</text>
</comment>
<evidence type="ECO:0000256" key="3">
    <source>
        <dbReference type="ARBA" id="ARBA00011649"/>
    </source>
</evidence>
<comment type="cofactor">
    <cofactor evidence="15">
        <name>heme</name>
        <dbReference type="ChEBI" id="CHEBI:30413"/>
    </cofactor>
    <text evidence="15">Binds 2 heme groups non-covalently.</text>
</comment>
<feature type="transmembrane region" description="Helical" evidence="17">
    <location>
        <begin position="145"/>
        <end position="163"/>
    </location>
</feature>
<gene>
    <name evidence="20" type="ORF">ENP23_07050</name>
</gene>
<keyword evidence="8 16" id="KW-0812">Transmembrane</keyword>
<evidence type="ECO:0000256" key="15">
    <source>
        <dbReference type="PIRSR" id="PIRSR038885-2"/>
    </source>
</evidence>
<dbReference type="FunFam" id="1.20.810.10:FF:000004">
    <property type="entry name" value="Cytochrome b"/>
    <property type="match status" value="1"/>
</dbReference>
<evidence type="ECO:0000256" key="11">
    <source>
        <dbReference type="ARBA" id="ARBA00022989"/>
    </source>
</evidence>
<dbReference type="InterPro" id="IPR036150">
    <property type="entry name" value="Cyt_b/b6_C_sf"/>
</dbReference>
<feature type="binding site" evidence="14">
    <location>
        <position position="208"/>
    </location>
    <ligand>
        <name>a ubiquinone</name>
        <dbReference type="ChEBI" id="CHEBI:16389"/>
    </ligand>
</feature>
<evidence type="ECO:0000256" key="9">
    <source>
        <dbReference type="ARBA" id="ARBA00022723"/>
    </source>
</evidence>
<protein>
    <recommendedName>
        <fullName evidence="4 16">Cytochrome b</fullName>
    </recommendedName>
</protein>
<comment type="caution">
    <text evidence="20">The sequence shown here is derived from an EMBL/GenBank/DDBJ whole genome shotgun (WGS) entry which is preliminary data.</text>
</comment>
<dbReference type="GO" id="GO:0008121">
    <property type="term" value="F:quinol-cytochrome-c reductase activity"/>
    <property type="evidence" value="ECO:0007669"/>
    <property type="project" value="InterPro"/>
</dbReference>
<comment type="similarity">
    <text evidence="16">Belongs to the cytochrome b family.</text>
</comment>
<keyword evidence="6 15" id="KW-0349">Heme</keyword>
<evidence type="ECO:0000256" key="13">
    <source>
        <dbReference type="ARBA" id="ARBA00023136"/>
    </source>
</evidence>
<evidence type="ECO:0000256" key="5">
    <source>
        <dbReference type="ARBA" id="ARBA00022448"/>
    </source>
</evidence>
<keyword evidence="13 17" id="KW-0472">Membrane</keyword>